<dbReference type="RefSeq" id="WP_375355660.1">
    <property type="nucleotide sequence ID" value="NZ_JBHHMI010000009.1"/>
</dbReference>
<organism evidence="9 10">
    <name type="scientific">Paenibacillus enshidis</name>
    <dbReference type="NCBI Taxonomy" id="1458439"/>
    <lineage>
        <taxon>Bacteria</taxon>
        <taxon>Bacillati</taxon>
        <taxon>Bacillota</taxon>
        <taxon>Bacilli</taxon>
        <taxon>Bacillales</taxon>
        <taxon>Paenibacillaceae</taxon>
        <taxon>Paenibacillus</taxon>
    </lineage>
</organism>
<comment type="similarity">
    <text evidence="7">Belongs to the binding-protein-dependent transport system permease family.</text>
</comment>
<sequence length="294" mass="32596">MKQQLDLTSGLPIARQGGSRKRQPVSLWIRNVLLAFYALLTLYPLYWLFISAFKTNEEFFTHPFALPQAPSFDNMIRAWKLAGMGQAMINSAVVTVLAMLLTLILGAMCAFALSRFKFRLQGAIVAYFLLGMLIPIHSTLVPLFIMLKNIGMLNTHWALILPYTAFELSLAIFLIAAYMTSIPKEVEEAALIDGMGYWGLFLRIILPLSVPGMATVAILAFLRYWNEFAFALVFINSQALKTLPLSLSIFSDGFGTDYGLTMAAMAIAVVPTIVIYLIFQEQIMKGMVAGAVKG</sequence>
<dbReference type="Gene3D" id="1.10.3720.10">
    <property type="entry name" value="MetI-like"/>
    <property type="match status" value="1"/>
</dbReference>
<dbReference type="Proteomes" id="UP001580346">
    <property type="component" value="Unassembled WGS sequence"/>
</dbReference>
<evidence type="ECO:0000256" key="5">
    <source>
        <dbReference type="ARBA" id="ARBA00022989"/>
    </source>
</evidence>
<accession>A0ABV5ATW5</accession>
<evidence type="ECO:0000256" key="2">
    <source>
        <dbReference type="ARBA" id="ARBA00022448"/>
    </source>
</evidence>
<evidence type="ECO:0000313" key="9">
    <source>
        <dbReference type="EMBL" id="MFB5267666.1"/>
    </source>
</evidence>
<feature type="transmembrane region" description="Helical" evidence="7">
    <location>
        <begin position="27"/>
        <end position="49"/>
    </location>
</feature>
<evidence type="ECO:0000256" key="7">
    <source>
        <dbReference type="RuleBase" id="RU363032"/>
    </source>
</evidence>
<comment type="subcellular location">
    <subcellularLocation>
        <location evidence="1 7">Cell membrane</location>
        <topology evidence="1 7">Multi-pass membrane protein</topology>
    </subcellularLocation>
</comment>
<feature type="transmembrane region" description="Helical" evidence="7">
    <location>
        <begin position="157"/>
        <end position="179"/>
    </location>
</feature>
<gene>
    <name evidence="9" type="ORF">ACE41H_12865</name>
</gene>
<keyword evidence="4 7" id="KW-0812">Transmembrane</keyword>
<keyword evidence="6 7" id="KW-0472">Membrane</keyword>
<evidence type="ECO:0000256" key="3">
    <source>
        <dbReference type="ARBA" id="ARBA00022475"/>
    </source>
</evidence>
<keyword evidence="2 7" id="KW-0813">Transport</keyword>
<reference evidence="9 10" key="1">
    <citation type="submission" date="2024-09" db="EMBL/GenBank/DDBJ databases">
        <title>Paenibacillus zeirhizospherea sp. nov., isolated from surface of the maize (Zea mays) roots in a horticulture field, Hungary.</title>
        <authorList>
            <person name="Marton D."/>
            <person name="Farkas M."/>
            <person name="Bedics A."/>
            <person name="Toth E."/>
            <person name="Tancsics A."/>
            <person name="Boka K."/>
            <person name="Maroti G."/>
            <person name="Kriszt B."/>
            <person name="Cserhati M."/>
        </authorList>
    </citation>
    <scope>NUCLEOTIDE SEQUENCE [LARGE SCALE GENOMIC DNA]</scope>
    <source>
        <strain evidence="9 10">KCTC 33519</strain>
    </source>
</reference>
<proteinExistence type="inferred from homology"/>
<feature type="transmembrane region" description="Helical" evidence="7">
    <location>
        <begin position="87"/>
        <end position="113"/>
    </location>
</feature>
<feature type="transmembrane region" description="Helical" evidence="7">
    <location>
        <begin position="125"/>
        <end position="145"/>
    </location>
</feature>
<feature type="transmembrane region" description="Helical" evidence="7">
    <location>
        <begin position="200"/>
        <end position="222"/>
    </location>
</feature>
<dbReference type="Pfam" id="PF00528">
    <property type="entry name" value="BPD_transp_1"/>
    <property type="match status" value="1"/>
</dbReference>
<evidence type="ECO:0000259" key="8">
    <source>
        <dbReference type="PROSITE" id="PS50928"/>
    </source>
</evidence>
<evidence type="ECO:0000256" key="1">
    <source>
        <dbReference type="ARBA" id="ARBA00004651"/>
    </source>
</evidence>
<feature type="transmembrane region" description="Helical" evidence="7">
    <location>
        <begin position="258"/>
        <end position="279"/>
    </location>
</feature>
<dbReference type="SUPFAM" id="SSF161098">
    <property type="entry name" value="MetI-like"/>
    <property type="match status" value="1"/>
</dbReference>
<feature type="domain" description="ABC transmembrane type-1" evidence="8">
    <location>
        <begin position="88"/>
        <end position="279"/>
    </location>
</feature>
<keyword evidence="3" id="KW-1003">Cell membrane</keyword>
<keyword evidence="5 7" id="KW-1133">Transmembrane helix</keyword>
<dbReference type="PROSITE" id="PS50928">
    <property type="entry name" value="ABC_TM1"/>
    <property type="match status" value="1"/>
</dbReference>
<evidence type="ECO:0000313" key="10">
    <source>
        <dbReference type="Proteomes" id="UP001580346"/>
    </source>
</evidence>
<dbReference type="CDD" id="cd06261">
    <property type="entry name" value="TM_PBP2"/>
    <property type="match status" value="1"/>
</dbReference>
<evidence type="ECO:0000256" key="6">
    <source>
        <dbReference type="ARBA" id="ARBA00023136"/>
    </source>
</evidence>
<dbReference type="PANTHER" id="PTHR43744">
    <property type="entry name" value="ABC TRANSPORTER PERMEASE PROTEIN MG189-RELATED-RELATED"/>
    <property type="match status" value="1"/>
</dbReference>
<comment type="caution">
    <text evidence="9">The sequence shown here is derived from an EMBL/GenBank/DDBJ whole genome shotgun (WGS) entry which is preliminary data.</text>
</comment>
<protein>
    <submittedName>
        <fullName evidence="9">Carbohydrate ABC transporter permease</fullName>
    </submittedName>
</protein>
<dbReference type="InterPro" id="IPR035906">
    <property type="entry name" value="MetI-like_sf"/>
</dbReference>
<evidence type="ECO:0000256" key="4">
    <source>
        <dbReference type="ARBA" id="ARBA00022692"/>
    </source>
</evidence>
<dbReference type="PANTHER" id="PTHR43744:SF8">
    <property type="entry name" value="SN-GLYCEROL-3-PHOSPHATE TRANSPORT SYSTEM PERMEASE PROTEIN UGPE"/>
    <property type="match status" value="1"/>
</dbReference>
<dbReference type="InterPro" id="IPR000515">
    <property type="entry name" value="MetI-like"/>
</dbReference>
<name>A0ABV5ATW5_9BACL</name>
<keyword evidence="10" id="KW-1185">Reference proteome</keyword>
<dbReference type="EMBL" id="JBHHMI010000009">
    <property type="protein sequence ID" value="MFB5267666.1"/>
    <property type="molecule type" value="Genomic_DNA"/>
</dbReference>